<evidence type="ECO:0000256" key="1">
    <source>
        <dbReference type="SAM" id="MobiDB-lite"/>
    </source>
</evidence>
<dbReference type="Proteomes" id="UP000218231">
    <property type="component" value="Unassembled WGS sequence"/>
</dbReference>
<proteinExistence type="predicted"/>
<evidence type="ECO:0000313" key="3">
    <source>
        <dbReference type="Proteomes" id="UP000218231"/>
    </source>
</evidence>
<comment type="caution">
    <text evidence="2">The sequence shown here is derived from an EMBL/GenBank/DDBJ whole genome shotgun (WGS) entry which is preliminary data.</text>
</comment>
<dbReference type="EMBL" id="LIAE01006578">
    <property type="protein sequence ID" value="PAV87345.1"/>
    <property type="molecule type" value="Genomic_DNA"/>
</dbReference>
<reference evidence="2 3" key="1">
    <citation type="journal article" date="2017" name="Curr. Biol.">
        <title>Genome architecture and evolution of a unichromosomal asexual nematode.</title>
        <authorList>
            <person name="Fradin H."/>
            <person name="Zegar C."/>
            <person name="Gutwein M."/>
            <person name="Lucas J."/>
            <person name="Kovtun M."/>
            <person name="Corcoran D."/>
            <person name="Baugh L.R."/>
            <person name="Kiontke K."/>
            <person name="Gunsalus K."/>
            <person name="Fitch D.H."/>
            <person name="Piano F."/>
        </authorList>
    </citation>
    <scope>NUCLEOTIDE SEQUENCE [LARGE SCALE GENOMIC DNA]</scope>
    <source>
        <strain evidence="2">PF1309</strain>
    </source>
</reference>
<feature type="compositionally biased region" description="Basic and acidic residues" evidence="1">
    <location>
        <begin position="20"/>
        <end position="31"/>
    </location>
</feature>
<sequence>MEGDADSTRGVIDYDPNGNSDEHDRSRETRKIMSGREPVKFASPRLPGTRREVVFRDRPSRTVGYPGFDISMSFVCSDEIDVRTDVHWRWNESEILECAAVVVQTCRNYCLLSTPIRQIGTIMVSRRQWGIPPPAELPPFGTWWRLHVVPLAYSQKCKHKLQRDVTHVAISMIDYILPEIHPLNGQMRGFAGLVEIWLQIDLSMTGCVDKFFYDVGVNDFYYLVNTNQHGLQVEIPYDRLQHIIEGPRVTRDVTIAFWAMLTMSGSEMNWDIERPANELPVKLKLQNNTDLYAVLPNGLLFQIISFDDPEEWWRQFEIRAEEDGSGDDSD</sequence>
<protein>
    <submittedName>
        <fullName evidence="2">Uncharacterized protein</fullName>
    </submittedName>
</protein>
<keyword evidence="3" id="KW-1185">Reference proteome</keyword>
<evidence type="ECO:0000313" key="2">
    <source>
        <dbReference type="EMBL" id="PAV87345.1"/>
    </source>
</evidence>
<name>A0A2A2LMR8_9BILA</name>
<feature type="region of interest" description="Disordered" evidence="1">
    <location>
        <begin position="1"/>
        <end position="43"/>
    </location>
</feature>
<dbReference type="AlphaFoldDB" id="A0A2A2LMR8"/>
<organism evidence="2 3">
    <name type="scientific">Diploscapter pachys</name>
    <dbReference type="NCBI Taxonomy" id="2018661"/>
    <lineage>
        <taxon>Eukaryota</taxon>
        <taxon>Metazoa</taxon>
        <taxon>Ecdysozoa</taxon>
        <taxon>Nematoda</taxon>
        <taxon>Chromadorea</taxon>
        <taxon>Rhabditida</taxon>
        <taxon>Rhabditina</taxon>
        <taxon>Rhabditomorpha</taxon>
        <taxon>Rhabditoidea</taxon>
        <taxon>Rhabditidae</taxon>
        <taxon>Diploscapter</taxon>
    </lineage>
</organism>
<accession>A0A2A2LMR8</accession>
<gene>
    <name evidence="2" type="ORF">WR25_09612</name>
</gene>